<dbReference type="InterPro" id="IPR021323">
    <property type="entry name" value="DUF2927"/>
</dbReference>
<dbReference type="EMBL" id="FWFV01000001">
    <property type="protein sequence ID" value="SLN16660.1"/>
    <property type="molecule type" value="Genomic_DNA"/>
</dbReference>
<name>A0A1Y5RGE5_9RHOB</name>
<accession>A0A1Y5RGE5</accession>
<proteinExistence type="predicted"/>
<feature type="signal peptide" evidence="1">
    <location>
        <begin position="1"/>
        <end position="19"/>
    </location>
</feature>
<dbReference type="Proteomes" id="UP000193870">
    <property type="component" value="Unassembled WGS sequence"/>
</dbReference>
<gene>
    <name evidence="2" type="ORF">PAM7066_00405</name>
</gene>
<protein>
    <recommendedName>
        <fullName evidence="4">ATP-dependent transcriptional regulator</fullName>
    </recommendedName>
</protein>
<organism evidence="2 3">
    <name type="scientific">Palleronia marisminoris</name>
    <dbReference type="NCBI Taxonomy" id="315423"/>
    <lineage>
        <taxon>Bacteria</taxon>
        <taxon>Pseudomonadati</taxon>
        <taxon>Pseudomonadota</taxon>
        <taxon>Alphaproteobacteria</taxon>
        <taxon>Rhodobacterales</taxon>
        <taxon>Roseobacteraceae</taxon>
        <taxon>Palleronia</taxon>
    </lineage>
</organism>
<evidence type="ECO:0008006" key="4">
    <source>
        <dbReference type="Google" id="ProtNLM"/>
    </source>
</evidence>
<evidence type="ECO:0000313" key="3">
    <source>
        <dbReference type="Proteomes" id="UP000193870"/>
    </source>
</evidence>
<reference evidence="2 3" key="1">
    <citation type="submission" date="2017-03" db="EMBL/GenBank/DDBJ databases">
        <authorList>
            <person name="Afonso C.L."/>
            <person name="Miller P.J."/>
            <person name="Scott M.A."/>
            <person name="Spackman E."/>
            <person name="Goraichik I."/>
            <person name="Dimitrov K.M."/>
            <person name="Suarez D.L."/>
            <person name="Swayne D.E."/>
        </authorList>
    </citation>
    <scope>NUCLEOTIDE SEQUENCE [LARGE SCALE GENOMIC DNA]</scope>
    <source>
        <strain evidence="2 3">CECT 7066</strain>
    </source>
</reference>
<evidence type="ECO:0000313" key="2">
    <source>
        <dbReference type="EMBL" id="SLN16660.1"/>
    </source>
</evidence>
<dbReference type="Pfam" id="PF11150">
    <property type="entry name" value="DUF2927"/>
    <property type="match status" value="1"/>
</dbReference>
<keyword evidence="1" id="KW-0732">Signal</keyword>
<sequence length="460" mass="50035">MVSVMSLRALLLPAFFALAACAAPQSVSERRATVALSELPPMRTFAPAGTARAHRSNIDIAQDFLDLSFTLESGRSLPILTRFEDPVSVRVTGQRPASLDVDLDRLLGRLRREARIDISRVAPGSEANITIEMVPRARLQKAVPQAACFVVPRVSSWREFARNRRSETIDWATLETRERLAIFIPGDVPPQEVRDCLHEELAQALGPLNDLYRLTDSVFNDDNFHTVLTGFDMLILRATYSDALHSGMTRDEVAAALPGLLSRLNPSGNRIAAPPRAMTSRAWIDAIEQALGPNVRMSQRRENARRAVALARAAGWNDNRLAFSLFALGRLSISADPDVALMSFLEAGGIYGTDRDTSVHGAHIAMQLATFALSAGQPHSALAIVDANTQAVIEAENASLLSTLLLVKAEAMRSLGRPGEADRLRDEALGWARYGYGDTAEILSRADEIAAIAPKPETAS</sequence>
<keyword evidence="3" id="KW-1185">Reference proteome</keyword>
<evidence type="ECO:0000256" key="1">
    <source>
        <dbReference type="SAM" id="SignalP"/>
    </source>
</evidence>
<dbReference type="STRING" id="315423.SAMN04488020_101405"/>
<dbReference type="AlphaFoldDB" id="A0A1Y5RGE5"/>
<feature type="chain" id="PRO_5010989903" description="ATP-dependent transcriptional regulator" evidence="1">
    <location>
        <begin position="20"/>
        <end position="460"/>
    </location>
</feature>
<dbReference type="OrthoDB" id="7823193at2"/>